<dbReference type="PANTHER" id="PTHR33362:SF5">
    <property type="entry name" value="C4-DICARBOXYLATE TRAP TRANSPORTER LARGE PERMEASE PROTEIN DCTM"/>
    <property type="match status" value="1"/>
</dbReference>
<evidence type="ECO:0000259" key="8">
    <source>
        <dbReference type="Pfam" id="PF06808"/>
    </source>
</evidence>
<keyword evidence="4 7" id="KW-0812">Transmembrane</keyword>
<feature type="transmembrane region" description="Helical" evidence="7">
    <location>
        <begin position="240"/>
        <end position="256"/>
    </location>
</feature>
<dbReference type="InterPro" id="IPR004681">
    <property type="entry name" value="TRAP_DctM"/>
</dbReference>
<dbReference type="EMBL" id="VEWJ01000001">
    <property type="protein sequence ID" value="TPF77110.1"/>
    <property type="molecule type" value="Genomic_DNA"/>
</dbReference>
<evidence type="ECO:0000313" key="10">
    <source>
        <dbReference type="Proteomes" id="UP000315388"/>
    </source>
</evidence>
<feature type="transmembrane region" description="Helical" evidence="7">
    <location>
        <begin position="89"/>
        <end position="107"/>
    </location>
</feature>
<evidence type="ECO:0000256" key="4">
    <source>
        <dbReference type="ARBA" id="ARBA00022692"/>
    </source>
</evidence>
<dbReference type="OrthoDB" id="7912553at2"/>
<keyword evidence="10" id="KW-1185">Reference proteome</keyword>
<feature type="transmembrane region" description="Helical" evidence="7">
    <location>
        <begin position="268"/>
        <end position="288"/>
    </location>
</feature>
<comment type="similarity">
    <text evidence="7">Belongs to the TRAP transporter large permease family.</text>
</comment>
<keyword evidence="6 7" id="KW-0472">Membrane</keyword>
<accession>A0A502BTE3</accession>
<organism evidence="9 10">
    <name type="scientific">Brucella gallinifaecis</name>
    <dbReference type="NCBI Taxonomy" id="215590"/>
    <lineage>
        <taxon>Bacteria</taxon>
        <taxon>Pseudomonadati</taxon>
        <taxon>Pseudomonadota</taxon>
        <taxon>Alphaproteobacteria</taxon>
        <taxon>Hyphomicrobiales</taxon>
        <taxon>Brucellaceae</taxon>
        <taxon>Brucella/Ochrobactrum group</taxon>
        <taxon>Brucella</taxon>
    </lineage>
</organism>
<evidence type="ECO:0000256" key="5">
    <source>
        <dbReference type="ARBA" id="ARBA00022989"/>
    </source>
</evidence>
<feature type="transmembrane region" description="Helical" evidence="7">
    <location>
        <begin position="138"/>
        <end position="161"/>
    </location>
</feature>
<dbReference type="PIRSF" id="PIRSF006066">
    <property type="entry name" value="HI0050"/>
    <property type="match status" value="1"/>
</dbReference>
<dbReference type="PANTHER" id="PTHR33362">
    <property type="entry name" value="SIALIC ACID TRAP TRANSPORTER PERMEASE PROTEIN SIAT-RELATED"/>
    <property type="match status" value="1"/>
</dbReference>
<feature type="transmembrane region" description="Helical" evidence="7">
    <location>
        <begin position="356"/>
        <end position="380"/>
    </location>
</feature>
<dbReference type="GO" id="GO:0005886">
    <property type="term" value="C:plasma membrane"/>
    <property type="evidence" value="ECO:0007669"/>
    <property type="project" value="UniProtKB-SubCell"/>
</dbReference>
<dbReference type="InterPro" id="IPR010656">
    <property type="entry name" value="DctM"/>
</dbReference>
<dbReference type="NCBIfam" id="TIGR00786">
    <property type="entry name" value="dctM"/>
    <property type="match status" value="1"/>
</dbReference>
<sequence>MYPAIALISFFALLLLTVPVAIALGFGAIIPAWFGAPVNTAQTVRTIVTAIDSFPFLAVPLFMMAGDLMTQGGLARRLFSFADASIGRLNGGLAIATVFACLLFGAISGSSPATVAAIGAMAIPLLTKQGYDLRFATVLVTSAGTLGVIVPPSIPMIIYGMSANVSVSALFIGGVLPALVIGSLLMGYAFWYGTKNKDMITTSAGQVSYLKALRESVWALLAPVIVLGGIYTGVFTPTEAAAIAVAYSAFVSVFVFRELTPRGVVKTVAGTALTIAPILILAGTGAAIGRTLNLLGVPDMLGALIGGAVSGPLMLLLVVNAMLLVVGMVMETIAAIIVLTPILLPLMTGFDIDPIHFGMIMTVNLAIGFITPPVGANLYIASGLTGLSVVKIVQGLLVPLILLLIGLAIITYVPQLTLWLPSVIGG</sequence>
<comment type="caution">
    <text evidence="9">The sequence shown here is derived from an EMBL/GenBank/DDBJ whole genome shotgun (WGS) entry which is preliminary data.</text>
</comment>
<dbReference type="Pfam" id="PF06808">
    <property type="entry name" value="DctM"/>
    <property type="match status" value="1"/>
</dbReference>
<name>A0A502BTE3_9HYPH</name>
<feature type="transmembrane region" description="Helical" evidence="7">
    <location>
        <begin position="113"/>
        <end position="131"/>
    </location>
</feature>
<feature type="transmembrane region" description="Helical" evidence="7">
    <location>
        <begin position="392"/>
        <end position="413"/>
    </location>
</feature>
<keyword evidence="5 7" id="KW-1133">Transmembrane helix</keyword>
<feature type="transmembrane region" description="Helical" evidence="7">
    <location>
        <begin position="167"/>
        <end position="191"/>
    </location>
</feature>
<keyword evidence="7" id="KW-0813">Transport</keyword>
<proteinExistence type="inferred from homology"/>
<evidence type="ECO:0000256" key="7">
    <source>
        <dbReference type="RuleBase" id="RU369079"/>
    </source>
</evidence>
<evidence type="ECO:0000256" key="2">
    <source>
        <dbReference type="ARBA" id="ARBA00022475"/>
    </source>
</evidence>
<evidence type="ECO:0000313" key="9">
    <source>
        <dbReference type="EMBL" id="TPF77110.1"/>
    </source>
</evidence>
<comment type="subcellular location">
    <subcellularLocation>
        <location evidence="1 7">Cell inner membrane</location>
        <topology evidence="1 7">Multi-pass membrane protein</topology>
    </subcellularLocation>
</comment>
<keyword evidence="3 7" id="KW-0997">Cell inner membrane</keyword>
<feature type="transmembrane region" description="Helical" evidence="7">
    <location>
        <begin position="47"/>
        <end position="68"/>
    </location>
</feature>
<dbReference type="AlphaFoldDB" id="A0A502BTE3"/>
<evidence type="ECO:0000256" key="1">
    <source>
        <dbReference type="ARBA" id="ARBA00004429"/>
    </source>
</evidence>
<comment type="function">
    <text evidence="7">Part of the tripartite ATP-independent periplasmic (TRAP) transport system.</text>
</comment>
<protein>
    <recommendedName>
        <fullName evidence="7">TRAP transporter large permease protein</fullName>
    </recommendedName>
</protein>
<evidence type="ECO:0000256" key="3">
    <source>
        <dbReference type="ARBA" id="ARBA00022519"/>
    </source>
</evidence>
<evidence type="ECO:0000256" key="6">
    <source>
        <dbReference type="ARBA" id="ARBA00023136"/>
    </source>
</evidence>
<dbReference type="RefSeq" id="WP_140903449.1">
    <property type="nucleotide sequence ID" value="NZ_JBHTMD010000017.1"/>
</dbReference>
<dbReference type="Proteomes" id="UP000315388">
    <property type="component" value="Unassembled WGS sequence"/>
</dbReference>
<gene>
    <name evidence="9" type="ORF">FHY56_01775</name>
</gene>
<feature type="domain" description="TRAP C4-dicarboxylate transport system permease DctM subunit" evidence="8">
    <location>
        <begin position="7"/>
        <end position="416"/>
    </location>
</feature>
<feature type="transmembrane region" description="Helical" evidence="7">
    <location>
        <begin position="300"/>
        <end position="326"/>
    </location>
</feature>
<keyword evidence="2" id="KW-1003">Cell membrane</keyword>
<reference evidence="9 10" key="1">
    <citation type="journal article" date="2003" name="Int. J. Syst. Evol. Microbiol.">
        <title>Towards a standardized format for the description of a novel species (of an established genus): Ochrobactrum gallinifaecis sp. nov.</title>
        <authorList>
            <person name="Kampfer P."/>
            <person name="Buczolits S."/>
            <person name="Albrecht A."/>
            <person name="Busse H.J."/>
            <person name="Stackebrandt E."/>
        </authorList>
    </citation>
    <scope>NUCLEOTIDE SEQUENCE [LARGE SCALE GENOMIC DNA]</scope>
    <source>
        <strain evidence="9 10">ISO 196</strain>
    </source>
</reference>
<comment type="subunit">
    <text evidence="7">The complex comprises the extracytoplasmic solute receptor protein and the two transmembrane proteins.</text>
</comment>
<feature type="transmembrane region" description="Helical" evidence="7">
    <location>
        <begin position="212"/>
        <end position="234"/>
    </location>
</feature>
<dbReference type="GO" id="GO:0022857">
    <property type="term" value="F:transmembrane transporter activity"/>
    <property type="evidence" value="ECO:0007669"/>
    <property type="project" value="UniProtKB-UniRule"/>
</dbReference>